<dbReference type="Proteomes" id="UP000784286">
    <property type="component" value="Unassembled WGS sequence"/>
</dbReference>
<comment type="caution">
    <text evidence="8">The sequence shown here is derived from an EMBL/GenBank/DDBJ whole genome shotgun (WGS) entry which is preliminary data.</text>
</comment>
<dbReference type="EMBL" id="JAHLFJ010000083">
    <property type="protein sequence ID" value="MBU3856793.1"/>
    <property type="molecule type" value="Genomic_DNA"/>
</dbReference>
<dbReference type="GO" id="GO:0009264">
    <property type="term" value="P:deoxyribonucleotide catabolic process"/>
    <property type="evidence" value="ECO:0007669"/>
    <property type="project" value="UniProtKB-UniRule"/>
</dbReference>
<evidence type="ECO:0000256" key="5">
    <source>
        <dbReference type="ARBA" id="ARBA00023270"/>
    </source>
</evidence>
<dbReference type="SMART" id="SM01133">
    <property type="entry name" value="DeoC"/>
    <property type="match status" value="1"/>
</dbReference>
<evidence type="ECO:0000256" key="6">
    <source>
        <dbReference type="ARBA" id="ARBA00048791"/>
    </source>
</evidence>
<evidence type="ECO:0000256" key="2">
    <source>
        <dbReference type="ARBA" id="ARBA00009473"/>
    </source>
</evidence>
<evidence type="ECO:0000313" key="8">
    <source>
        <dbReference type="EMBL" id="MBU3856793.1"/>
    </source>
</evidence>
<evidence type="ECO:0000313" key="9">
    <source>
        <dbReference type="Proteomes" id="UP000784286"/>
    </source>
</evidence>
<comment type="catalytic activity">
    <reaction evidence="6">
        <text>2-deoxy-D-ribose 5-phosphate = D-glyceraldehyde 3-phosphate + acetaldehyde</text>
        <dbReference type="Rhea" id="RHEA:12821"/>
        <dbReference type="ChEBI" id="CHEBI:15343"/>
        <dbReference type="ChEBI" id="CHEBI:59776"/>
        <dbReference type="ChEBI" id="CHEBI:62877"/>
        <dbReference type="EC" id="4.1.2.4"/>
    </reaction>
</comment>
<dbReference type="EC" id="4.1.2.4" evidence="3 7"/>
<dbReference type="Pfam" id="PF01791">
    <property type="entry name" value="DeoC"/>
    <property type="match status" value="1"/>
</dbReference>
<organism evidence="8 9">
    <name type="scientific">Candidatus Phocaeicola excrementipullorum</name>
    <dbReference type="NCBI Taxonomy" id="2838731"/>
    <lineage>
        <taxon>Bacteria</taxon>
        <taxon>Pseudomonadati</taxon>
        <taxon>Bacteroidota</taxon>
        <taxon>Bacteroidia</taxon>
        <taxon>Bacteroidales</taxon>
        <taxon>Bacteroidaceae</taxon>
        <taxon>Phocaeicola</taxon>
    </lineage>
</organism>
<dbReference type="GO" id="GO:0005737">
    <property type="term" value="C:cytoplasm"/>
    <property type="evidence" value="ECO:0007669"/>
    <property type="project" value="InterPro"/>
</dbReference>
<name>A0A948TNP7_9BACT</name>
<dbReference type="InterPro" id="IPR002915">
    <property type="entry name" value="DeoC/FbaB/LacD_aldolase"/>
</dbReference>
<keyword evidence="4 8" id="KW-0456">Lyase</keyword>
<evidence type="ECO:0000256" key="7">
    <source>
        <dbReference type="NCBIfam" id="TIGR00126"/>
    </source>
</evidence>
<reference evidence="8" key="1">
    <citation type="journal article" date="2021" name="PeerJ">
        <title>Extensive microbial diversity within the chicken gut microbiome revealed by metagenomics and culture.</title>
        <authorList>
            <person name="Gilroy R."/>
            <person name="Ravi A."/>
            <person name="Getino M."/>
            <person name="Pursley I."/>
            <person name="Horton D.L."/>
            <person name="Alikhan N.F."/>
            <person name="Baker D."/>
            <person name="Gharbi K."/>
            <person name="Hall N."/>
            <person name="Watson M."/>
            <person name="Adriaenssens E.M."/>
            <person name="Foster-Nyarko E."/>
            <person name="Jarju S."/>
            <person name="Secka A."/>
            <person name="Antonio M."/>
            <person name="Oren A."/>
            <person name="Chaudhuri R.R."/>
            <person name="La Ragione R."/>
            <person name="Hildebrand F."/>
            <person name="Pallen M.J."/>
        </authorList>
    </citation>
    <scope>NUCLEOTIDE SEQUENCE</scope>
    <source>
        <strain evidence="8">8470</strain>
    </source>
</reference>
<dbReference type="GO" id="GO:0004139">
    <property type="term" value="F:deoxyribose-phosphate aldolase activity"/>
    <property type="evidence" value="ECO:0007669"/>
    <property type="project" value="UniProtKB-UniRule"/>
</dbReference>
<reference evidence="8" key="2">
    <citation type="submission" date="2021-04" db="EMBL/GenBank/DDBJ databases">
        <authorList>
            <person name="Gilroy R."/>
        </authorList>
    </citation>
    <scope>NUCLEOTIDE SEQUENCE</scope>
    <source>
        <strain evidence="8">8470</strain>
    </source>
</reference>
<dbReference type="NCBIfam" id="TIGR00126">
    <property type="entry name" value="deoC"/>
    <property type="match status" value="1"/>
</dbReference>
<comment type="similarity">
    <text evidence="2">Belongs to the DeoC/FbaB aldolase family. DeoC type 2 subfamily.</text>
</comment>
<proteinExistence type="inferred from homology"/>
<dbReference type="PANTHER" id="PTHR10889">
    <property type="entry name" value="DEOXYRIBOSE-PHOSPHATE ALDOLASE"/>
    <property type="match status" value="1"/>
</dbReference>
<evidence type="ECO:0000256" key="4">
    <source>
        <dbReference type="ARBA" id="ARBA00023239"/>
    </source>
</evidence>
<dbReference type="InterPro" id="IPR013785">
    <property type="entry name" value="Aldolase_TIM"/>
</dbReference>
<dbReference type="PANTHER" id="PTHR10889:SF3">
    <property type="entry name" value="DEOXYRIBOSE-PHOSPHATE ALDOLASE"/>
    <property type="match status" value="1"/>
</dbReference>
<dbReference type="SUPFAM" id="SSF51569">
    <property type="entry name" value="Aldolase"/>
    <property type="match status" value="1"/>
</dbReference>
<gene>
    <name evidence="8" type="primary">deoC</name>
    <name evidence="8" type="ORF">H9928_09635</name>
</gene>
<dbReference type="Gene3D" id="3.20.20.70">
    <property type="entry name" value="Aldolase class I"/>
    <property type="match status" value="1"/>
</dbReference>
<comment type="pathway">
    <text evidence="1">Carbohydrate degradation; 2-deoxy-D-ribose 1-phosphate degradation; D-glyceraldehyde 3-phosphate and acetaldehyde from 2-deoxy-alpha-D-ribose 1-phosphate: step 2/2.</text>
</comment>
<sequence>MYNNDEFESDLFRNMEEENKENLNQPSKYEVALGKYNTDLKDDEIASKVSHLIEKHVDENNTPEVKKFLFNCIDLTTLKCTDSETSVMEFTEKVNDFDDKYPDLKNVAAICVYPNMAEIVNDTLEADHVKIACVSGGFPSSQTFMEVKVAETAMALHAGADEIDIVISVGKFLSGDYEGMCDEIQELKDVCGEKHMKVILETGALGSASNIKKAAILAMYSGADFIKTSTGKEQPAATPEAAYVMCQAIKEYYLETERKVGFKPAGGLNTVHDAIVYYTIVKEVLGKDWLNNDLFRLGTSRLANKLLSDILGEETKLF</sequence>
<dbReference type="CDD" id="cd00959">
    <property type="entry name" value="DeoC"/>
    <property type="match status" value="1"/>
</dbReference>
<keyword evidence="5" id="KW-0704">Schiff base</keyword>
<evidence type="ECO:0000256" key="1">
    <source>
        <dbReference type="ARBA" id="ARBA00004816"/>
    </source>
</evidence>
<dbReference type="InterPro" id="IPR011343">
    <property type="entry name" value="DeoC"/>
</dbReference>
<dbReference type="GO" id="GO:0016052">
    <property type="term" value="P:carbohydrate catabolic process"/>
    <property type="evidence" value="ECO:0007669"/>
    <property type="project" value="TreeGrafter"/>
</dbReference>
<protein>
    <recommendedName>
        <fullName evidence="3 7">Deoxyribose-phosphate aldolase</fullName>
        <ecNumber evidence="3 7">4.1.2.4</ecNumber>
    </recommendedName>
</protein>
<evidence type="ECO:0000256" key="3">
    <source>
        <dbReference type="ARBA" id="ARBA00012515"/>
    </source>
</evidence>
<dbReference type="AlphaFoldDB" id="A0A948TNP7"/>
<accession>A0A948TNP7</accession>